<gene>
    <name evidence="8" type="ORF">GSLYS_00002692001</name>
</gene>
<dbReference type="PROSITE" id="PS50119">
    <property type="entry name" value="ZF_BBOX"/>
    <property type="match status" value="2"/>
</dbReference>
<dbReference type="CDD" id="cd16584">
    <property type="entry name" value="RING-HC_TRIM56_C-V"/>
    <property type="match status" value="1"/>
</dbReference>
<comment type="caution">
    <text evidence="8">The sequence shown here is derived from an EMBL/GenBank/DDBJ whole genome shotgun (WGS) entry which is preliminary data.</text>
</comment>
<organism evidence="8 9">
    <name type="scientific">Lymnaea stagnalis</name>
    <name type="common">Great pond snail</name>
    <name type="synonym">Helix stagnalis</name>
    <dbReference type="NCBI Taxonomy" id="6523"/>
    <lineage>
        <taxon>Eukaryota</taxon>
        <taxon>Metazoa</taxon>
        <taxon>Spiralia</taxon>
        <taxon>Lophotrochozoa</taxon>
        <taxon>Mollusca</taxon>
        <taxon>Gastropoda</taxon>
        <taxon>Heterobranchia</taxon>
        <taxon>Euthyneura</taxon>
        <taxon>Panpulmonata</taxon>
        <taxon>Hygrophila</taxon>
        <taxon>Lymnaeoidea</taxon>
        <taxon>Lymnaeidae</taxon>
        <taxon>Lymnaea</taxon>
    </lineage>
</organism>
<evidence type="ECO:0000256" key="3">
    <source>
        <dbReference type="ARBA" id="ARBA00022833"/>
    </source>
</evidence>
<feature type="compositionally biased region" description="Polar residues" evidence="5">
    <location>
        <begin position="559"/>
        <end position="575"/>
    </location>
</feature>
<keyword evidence="1" id="KW-0479">Metal-binding</keyword>
<feature type="region of interest" description="Disordered" evidence="5">
    <location>
        <begin position="520"/>
        <end position="541"/>
    </location>
</feature>
<dbReference type="SUPFAM" id="SSF57850">
    <property type="entry name" value="RING/U-box"/>
    <property type="match status" value="1"/>
</dbReference>
<reference evidence="8 9" key="1">
    <citation type="submission" date="2024-04" db="EMBL/GenBank/DDBJ databases">
        <authorList>
            <consortium name="Genoscope - CEA"/>
            <person name="William W."/>
        </authorList>
    </citation>
    <scope>NUCLEOTIDE SEQUENCE [LARGE SCALE GENOMIC DNA]</scope>
</reference>
<evidence type="ECO:0000256" key="2">
    <source>
        <dbReference type="ARBA" id="ARBA00022771"/>
    </source>
</evidence>
<feature type="compositionally biased region" description="Low complexity" evidence="5">
    <location>
        <begin position="529"/>
        <end position="538"/>
    </location>
</feature>
<protein>
    <submittedName>
        <fullName evidence="8">Uncharacterized protein</fullName>
    </submittedName>
</protein>
<evidence type="ECO:0000256" key="1">
    <source>
        <dbReference type="ARBA" id="ARBA00022723"/>
    </source>
</evidence>
<dbReference type="Pfam" id="PF00643">
    <property type="entry name" value="zf-B_box"/>
    <property type="match status" value="1"/>
</dbReference>
<sequence>MVYTWGQRGARRGGEDEEPVQPEAAPQTSSWRRRCYGDEENPAEESTERESRGRYRRRLERDRYFTQAIDPSSLSSPSPPPSTVCSNMSTTAAGNKLAQEIHDEFLTCKICLEGFKSPKCLDCLHTFCEQCIDNHVLNECTYKKYSDYREFTCPLCRKRTQLPIGGVKKLPDNFLVSSLGEVVARQKPSKFPFCDICKLVNRKHREATSKCLDCNKLLCKQCVDMHKETKVTQNHSLFDVEIEKDIECKEHQDEVVRFYCEPCQTCICVLCTFNEHKDHEITQFNDAVSKYKDNIQDLLGSCKGKIDIYDRQLALLNKCEGVIKSAEQRVHDAAIQFIAEIRNKEKSLIDELHASYGTELMTYITRKNEMQNNLDGLKSTCSLTELVLKGKDIELLLLKKQVQEKLSAMANVELKDLPRTVGKQVCFVPGSLDLGKLEDPDAPMDKKGELQRERDAIEDSQQRLTLPNMVFGQKGFDRDIIREVKKVIPKRTIDTQTDAVQEKQSPKAVLVNRCIQTEYPERYDREDSSASSSNRGSSGLETRCIGTDVISTLEKAVNTPTRSLHSMSTQIQGTESSKEGSPATFADGSTGVDAAALRRQRRRRERKAIEVSVRPTTSYRQSGPAEGYGIPVLTYSSSIDDNTYNNNGAVTANDTTSTDDACADVVANIALPVATCTVEVVTLPADACAFVTTSTNTRRFTHNNASTSPPRF</sequence>
<feature type="region of interest" description="Disordered" evidence="5">
    <location>
        <begin position="1"/>
        <end position="55"/>
    </location>
</feature>
<feature type="domain" description="B box-type" evidence="7">
    <location>
        <begin position="189"/>
        <end position="240"/>
    </location>
</feature>
<dbReference type="GO" id="GO:0008270">
    <property type="term" value="F:zinc ion binding"/>
    <property type="evidence" value="ECO:0007669"/>
    <property type="project" value="UniProtKB-KW"/>
</dbReference>
<evidence type="ECO:0000256" key="4">
    <source>
        <dbReference type="PROSITE-ProRule" id="PRU00024"/>
    </source>
</evidence>
<dbReference type="GO" id="GO:0005654">
    <property type="term" value="C:nucleoplasm"/>
    <property type="evidence" value="ECO:0007669"/>
    <property type="project" value="TreeGrafter"/>
</dbReference>
<dbReference type="InterPro" id="IPR000315">
    <property type="entry name" value="Znf_B-box"/>
</dbReference>
<dbReference type="SUPFAM" id="SSF57845">
    <property type="entry name" value="B-box zinc-binding domain"/>
    <property type="match status" value="1"/>
</dbReference>
<keyword evidence="9" id="KW-1185">Reference proteome</keyword>
<dbReference type="PANTHER" id="PTHR25462">
    <property type="entry name" value="BONUS, ISOFORM C-RELATED"/>
    <property type="match status" value="1"/>
</dbReference>
<dbReference type="Gene3D" id="3.30.40.10">
    <property type="entry name" value="Zinc/RING finger domain, C3HC4 (zinc finger)"/>
    <property type="match status" value="1"/>
</dbReference>
<dbReference type="Gene3D" id="4.10.830.40">
    <property type="match status" value="1"/>
</dbReference>
<evidence type="ECO:0000256" key="5">
    <source>
        <dbReference type="SAM" id="MobiDB-lite"/>
    </source>
</evidence>
<keyword evidence="2 4" id="KW-0863">Zinc-finger</keyword>
<dbReference type="Proteomes" id="UP001497497">
    <property type="component" value="Unassembled WGS sequence"/>
</dbReference>
<dbReference type="InterPro" id="IPR027370">
    <property type="entry name" value="Znf-RING_euk"/>
</dbReference>
<feature type="region of interest" description="Disordered" evidence="5">
    <location>
        <begin position="68"/>
        <end position="87"/>
    </location>
</feature>
<dbReference type="Pfam" id="PF13445">
    <property type="entry name" value="zf-RING_UBOX"/>
    <property type="match status" value="1"/>
</dbReference>
<dbReference type="InterPro" id="IPR047153">
    <property type="entry name" value="TRIM45/56/19-like"/>
</dbReference>
<dbReference type="PROSITE" id="PS00518">
    <property type="entry name" value="ZF_RING_1"/>
    <property type="match status" value="1"/>
</dbReference>
<dbReference type="SMART" id="SM00184">
    <property type="entry name" value="RING"/>
    <property type="match status" value="2"/>
</dbReference>
<evidence type="ECO:0000313" key="8">
    <source>
        <dbReference type="EMBL" id="CAL1528522.1"/>
    </source>
</evidence>
<evidence type="ECO:0000259" key="7">
    <source>
        <dbReference type="PROSITE" id="PS50119"/>
    </source>
</evidence>
<name>A0AAV2H4C4_LYMST</name>
<feature type="compositionally biased region" description="Basic and acidic residues" evidence="5">
    <location>
        <begin position="46"/>
        <end position="55"/>
    </location>
</feature>
<evidence type="ECO:0000313" key="9">
    <source>
        <dbReference type="Proteomes" id="UP001497497"/>
    </source>
</evidence>
<dbReference type="InterPro" id="IPR001841">
    <property type="entry name" value="Znf_RING"/>
</dbReference>
<dbReference type="InterPro" id="IPR013083">
    <property type="entry name" value="Znf_RING/FYVE/PHD"/>
</dbReference>
<evidence type="ECO:0000259" key="6">
    <source>
        <dbReference type="PROSITE" id="PS50089"/>
    </source>
</evidence>
<proteinExistence type="predicted"/>
<dbReference type="GO" id="GO:0061630">
    <property type="term" value="F:ubiquitin protein ligase activity"/>
    <property type="evidence" value="ECO:0007669"/>
    <property type="project" value="TreeGrafter"/>
</dbReference>
<feature type="domain" description="RING-type" evidence="6">
    <location>
        <begin position="108"/>
        <end position="157"/>
    </location>
</feature>
<feature type="region of interest" description="Disordered" evidence="5">
    <location>
        <begin position="559"/>
        <end position="589"/>
    </location>
</feature>
<dbReference type="SMART" id="SM00336">
    <property type="entry name" value="BBOX"/>
    <property type="match status" value="2"/>
</dbReference>
<dbReference type="InterPro" id="IPR017907">
    <property type="entry name" value="Znf_RING_CS"/>
</dbReference>
<feature type="domain" description="B box-type" evidence="7">
    <location>
        <begin position="243"/>
        <end position="284"/>
    </location>
</feature>
<dbReference type="Gene3D" id="3.30.160.60">
    <property type="entry name" value="Classic Zinc Finger"/>
    <property type="match status" value="1"/>
</dbReference>
<dbReference type="PANTHER" id="PTHR25462:SF305">
    <property type="entry name" value="RING-TYPE DOMAIN-CONTAINING PROTEIN"/>
    <property type="match status" value="1"/>
</dbReference>
<accession>A0AAV2H4C4</accession>
<dbReference type="PROSITE" id="PS50089">
    <property type="entry name" value="ZF_RING_2"/>
    <property type="match status" value="1"/>
</dbReference>
<dbReference type="AlphaFoldDB" id="A0AAV2H4C4"/>
<keyword evidence="3" id="KW-0862">Zinc</keyword>
<dbReference type="EMBL" id="CAXITT010000034">
    <property type="protein sequence ID" value="CAL1528522.1"/>
    <property type="molecule type" value="Genomic_DNA"/>
</dbReference>